<protein>
    <submittedName>
        <fullName evidence="2">Uncharacterized protein</fullName>
    </submittedName>
</protein>
<comment type="caution">
    <text evidence="2">The sequence shown here is derived from an EMBL/GenBank/DDBJ whole genome shotgun (WGS) entry which is preliminary data.</text>
</comment>
<dbReference type="Proteomes" id="UP000008866">
    <property type="component" value="Unassembled WGS sequence"/>
</dbReference>
<evidence type="ECO:0000313" key="2">
    <source>
        <dbReference type="EMBL" id="EFE35224.1"/>
    </source>
</evidence>
<feature type="region of interest" description="Disordered" evidence="1">
    <location>
        <begin position="1"/>
        <end position="55"/>
    </location>
</feature>
<proteinExistence type="predicted"/>
<sequence length="107" mass="11230">MRTSHLADDDSRTPATETSPLLGTRAVNDSLNGPSTAGIGAGNGQPKPDEETAGVNGIDDARIAQFKGVPELQKRLKYIVPAITIGVSTNPLNVSPDLHQANNESRN</sequence>
<accession>D4APL3</accession>
<dbReference type="KEGG" id="abe:ARB_06181"/>
<dbReference type="EMBL" id="ABSU01000004">
    <property type="protein sequence ID" value="EFE35224.1"/>
    <property type="molecule type" value="Genomic_DNA"/>
</dbReference>
<gene>
    <name evidence="2" type="ORF">ARB_06181</name>
</gene>
<organism evidence="2 3">
    <name type="scientific">Arthroderma benhamiae (strain ATCC MYA-4681 / CBS 112371)</name>
    <name type="common">Trichophyton mentagrophytes</name>
    <dbReference type="NCBI Taxonomy" id="663331"/>
    <lineage>
        <taxon>Eukaryota</taxon>
        <taxon>Fungi</taxon>
        <taxon>Dikarya</taxon>
        <taxon>Ascomycota</taxon>
        <taxon>Pezizomycotina</taxon>
        <taxon>Eurotiomycetes</taxon>
        <taxon>Eurotiomycetidae</taxon>
        <taxon>Onygenales</taxon>
        <taxon>Arthrodermataceae</taxon>
        <taxon>Trichophyton</taxon>
    </lineage>
</organism>
<keyword evidence="3" id="KW-1185">Reference proteome</keyword>
<evidence type="ECO:0000313" key="3">
    <source>
        <dbReference type="Proteomes" id="UP000008866"/>
    </source>
</evidence>
<dbReference type="AlphaFoldDB" id="D4APL3"/>
<feature type="compositionally biased region" description="Polar residues" evidence="1">
    <location>
        <begin position="13"/>
        <end position="35"/>
    </location>
</feature>
<dbReference type="HOGENOM" id="CLU_2209390_0_0_1"/>
<dbReference type="GeneID" id="9526151"/>
<feature type="compositionally biased region" description="Basic and acidic residues" evidence="1">
    <location>
        <begin position="1"/>
        <end position="12"/>
    </location>
</feature>
<name>D4APL3_ARTBC</name>
<reference evidence="3" key="1">
    <citation type="journal article" date="2011" name="Genome Biol.">
        <title>Comparative and functional genomics provide insights into the pathogenicity of dermatophytic fungi.</title>
        <authorList>
            <person name="Burmester A."/>
            <person name="Shelest E."/>
            <person name="Gloeckner G."/>
            <person name="Heddergott C."/>
            <person name="Schindler S."/>
            <person name="Staib P."/>
            <person name="Heidel A."/>
            <person name="Felder M."/>
            <person name="Petzold A."/>
            <person name="Szafranski K."/>
            <person name="Feuermann M."/>
            <person name="Pedruzzi I."/>
            <person name="Priebe S."/>
            <person name="Groth M."/>
            <person name="Winkler R."/>
            <person name="Li W."/>
            <person name="Kniemeyer O."/>
            <person name="Schroeckh V."/>
            <person name="Hertweck C."/>
            <person name="Hube B."/>
            <person name="White T.C."/>
            <person name="Platzer M."/>
            <person name="Guthke R."/>
            <person name="Heitman J."/>
            <person name="Woestemeyer J."/>
            <person name="Zipfel P.F."/>
            <person name="Monod M."/>
            <person name="Brakhage A.A."/>
        </authorList>
    </citation>
    <scope>NUCLEOTIDE SEQUENCE [LARGE SCALE GENOMIC DNA]</scope>
    <source>
        <strain evidence="3">ATCC MYA-4681 / CBS 112371</strain>
    </source>
</reference>
<evidence type="ECO:0000256" key="1">
    <source>
        <dbReference type="SAM" id="MobiDB-lite"/>
    </source>
</evidence>
<dbReference type="RefSeq" id="XP_003015869.1">
    <property type="nucleotide sequence ID" value="XM_003015823.1"/>
</dbReference>